<dbReference type="OrthoDB" id="6500128at2759"/>
<evidence type="ECO:0000256" key="5">
    <source>
        <dbReference type="SAM" id="Phobius"/>
    </source>
</evidence>
<dbReference type="GO" id="GO:0005524">
    <property type="term" value="F:ATP binding"/>
    <property type="evidence" value="ECO:0007669"/>
    <property type="project" value="InterPro"/>
</dbReference>
<proteinExistence type="predicted"/>
<evidence type="ECO:0000256" key="3">
    <source>
        <dbReference type="ARBA" id="ARBA00022989"/>
    </source>
</evidence>
<comment type="caution">
    <text evidence="7">The sequence shown here is derived from an EMBL/GenBank/DDBJ whole genome shotgun (WGS) entry which is preliminary data.</text>
</comment>
<feature type="transmembrane region" description="Helical" evidence="5">
    <location>
        <begin position="245"/>
        <end position="265"/>
    </location>
</feature>
<accession>A0A1R3G5Q4</accession>
<organism evidence="7 8">
    <name type="scientific">Corchorus capsularis</name>
    <name type="common">Jute</name>
    <dbReference type="NCBI Taxonomy" id="210143"/>
    <lineage>
        <taxon>Eukaryota</taxon>
        <taxon>Viridiplantae</taxon>
        <taxon>Streptophyta</taxon>
        <taxon>Embryophyta</taxon>
        <taxon>Tracheophyta</taxon>
        <taxon>Spermatophyta</taxon>
        <taxon>Magnoliopsida</taxon>
        <taxon>eudicotyledons</taxon>
        <taxon>Gunneridae</taxon>
        <taxon>Pentapetalae</taxon>
        <taxon>rosids</taxon>
        <taxon>malvids</taxon>
        <taxon>Malvales</taxon>
        <taxon>Malvaceae</taxon>
        <taxon>Grewioideae</taxon>
        <taxon>Apeibeae</taxon>
        <taxon>Corchorus</taxon>
    </lineage>
</organism>
<feature type="transmembrane region" description="Helical" evidence="5">
    <location>
        <begin position="206"/>
        <end position="233"/>
    </location>
</feature>
<evidence type="ECO:0000256" key="1">
    <source>
        <dbReference type="ARBA" id="ARBA00004141"/>
    </source>
</evidence>
<gene>
    <name evidence="7" type="ORF">CCACVL1_28676</name>
</gene>
<sequence length="338" mass="36840">MAAQENERISRSMIPHYKLFSFADSLDYLLMFLGSIFAVGNGICKPVLTIFFAELIDSVGKRVAIATEVHEVEEVSLKFLYLALASAVASFFLSVRRVVGDTLALLSQSTATAVAGLVIAFQANWQLALAILGLLPLIGISGYAQIKSMKGFTANAKKMSEEANQVANEAVGSIRTVASFSAEKKVVKRYEEKYQGPLKAGIRHGLISGIAFGISSFFLYFAYAISFYVGALLVHHGKTTFHEVFRVFFALTTAAIGISQSNSLAPDASKARISAASVFEILDQKSKLDPSKINYGMVLKHVKGNIEFKNVSFKYPSRPEIQIFRDLSLVIPSGKVIN</sequence>
<dbReference type="GO" id="GO:0005743">
    <property type="term" value="C:mitochondrial inner membrane"/>
    <property type="evidence" value="ECO:0007669"/>
    <property type="project" value="TreeGrafter"/>
</dbReference>
<feature type="transmembrane region" description="Helical" evidence="5">
    <location>
        <begin position="79"/>
        <end position="95"/>
    </location>
</feature>
<reference evidence="7 8" key="1">
    <citation type="submission" date="2013-09" db="EMBL/GenBank/DDBJ databases">
        <title>Corchorus capsularis genome sequencing.</title>
        <authorList>
            <person name="Alam M."/>
            <person name="Haque M.S."/>
            <person name="Islam M.S."/>
            <person name="Emdad E.M."/>
            <person name="Islam M.M."/>
            <person name="Ahmed B."/>
            <person name="Halim A."/>
            <person name="Hossen Q.M.M."/>
            <person name="Hossain M.Z."/>
            <person name="Ahmed R."/>
            <person name="Khan M.M."/>
            <person name="Islam R."/>
            <person name="Rashid M.M."/>
            <person name="Khan S.A."/>
            <person name="Rahman M.S."/>
            <person name="Alam M."/>
        </authorList>
    </citation>
    <scope>NUCLEOTIDE SEQUENCE [LARGE SCALE GENOMIC DNA]</scope>
    <source>
        <strain evidence="8">cv. CVL-1</strain>
        <tissue evidence="7">Whole seedling</tissue>
    </source>
</reference>
<dbReference type="AlphaFoldDB" id="A0A1R3G5Q4"/>
<evidence type="ECO:0000313" key="8">
    <source>
        <dbReference type="Proteomes" id="UP000188268"/>
    </source>
</evidence>
<dbReference type="Gene3D" id="1.20.1560.10">
    <property type="entry name" value="ABC transporter type 1, transmembrane domain"/>
    <property type="match status" value="2"/>
</dbReference>
<evidence type="ECO:0000256" key="4">
    <source>
        <dbReference type="ARBA" id="ARBA00023136"/>
    </source>
</evidence>
<evidence type="ECO:0000313" key="7">
    <source>
        <dbReference type="EMBL" id="OMO53386.1"/>
    </source>
</evidence>
<name>A0A1R3G5Q4_COCAP</name>
<feature type="transmembrane region" description="Helical" evidence="5">
    <location>
        <begin position="127"/>
        <end position="146"/>
    </location>
</feature>
<keyword evidence="4 5" id="KW-0472">Membrane</keyword>
<feature type="domain" description="ABC transmembrane type-1" evidence="6">
    <location>
        <begin position="94"/>
        <end position="270"/>
    </location>
</feature>
<evidence type="ECO:0000256" key="2">
    <source>
        <dbReference type="ARBA" id="ARBA00022692"/>
    </source>
</evidence>
<dbReference type="GO" id="GO:0090374">
    <property type="term" value="P:oligopeptide export from mitochondrion"/>
    <property type="evidence" value="ECO:0007669"/>
    <property type="project" value="TreeGrafter"/>
</dbReference>
<keyword evidence="2 5" id="KW-0812">Transmembrane</keyword>
<dbReference type="PANTHER" id="PTHR43394:SF18">
    <property type="entry name" value="ABC TRANSPORTER B FAMILY MEMBER 11-LIKE"/>
    <property type="match status" value="1"/>
</dbReference>
<feature type="transmembrane region" description="Helical" evidence="5">
    <location>
        <begin position="102"/>
        <end position="121"/>
    </location>
</feature>
<dbReference type="STRING" id="210143.A0A1R3G5Q4"/>
<keyword evidence="3 5" id="KW-1133">Transmembrane helix</keyword>
<dbReference type="EMBL" id="AWWV01015189">
    <property type="protein sequence ID" value="OMO53386.1"/>
    <property type="molecule type" value="Genomic_DNA"/>
</dbReference>
<protein>
    <recommendedName>
        <fullName evidence="6">ABC transmembrane type-1 domain-containing protein</fullName>
    </recommendedName>
</protein>
<feature type="transmembrane region" description="Helical" evidence="5">
    <location>
        <begin position="28"/>
        <end position="53"/>
    </location>
</feature>
<dbReference type="PROSITE" id="PS50929">
    <property type="entry name" value="ABC_TM1F"/>
    <property type="match status" value="1"/>
</dbReference>
<dbReference type="Gene3D" id="3.40.50.300">
    <property type="entry name" value="P-loop containing nucleotide triphosphate hydrolases"/>
    <property type="match status" value="1"/>
</dbReference>
<dbReference type="InterPro" id="IPR036640">
    <property type="entry name" value="ABC1_TM_sf"/>
</dbReference>
<dbReference type="Proteomes" id="UP000188268">
    <property type="component" value="Unassembled WGS sequence"/>
</dbReference>
<dbReference type="InterPro" id="IPR039421">
    <property type="entry name" value="Type_1_exporter"/>
</dbReference>
<comment type="subcellular location">
    <subcellularLocation>
        <location evidence="1">Membrane</location>
        <topology evidence="1">Multi-pass membrane protein</topology>
    </subcellularLocation>
</comment>
<dbReference type="Gramene" id="OMO53386">
    <property type="protein sequence ID" value="OMO53386"/>
    <property type="gene ID" value="CCACVL1_28676"/>
</dbReference>
<dbReference type="Pfam" id="PF00664">
    <property type="entry name" value="ABC_membrane"/>
    <property type="match status" value="1"/>
</dbReference>
<dbReference type="GO" id="GO:0015421">
    <property type="term" value="F:ABC-type oligopeptide transporter activity"/>
    <property type="evidence" value="ECO:0007669"/>
    <property type="project" value="TreeGrafter"/>
</dbReference>
<dbReference type="CDD" id="cd18578">
    <property type="entry name" value="ABC_6TM_Pgp_ABCB1_D2_like"/>
    <property type="match status" value="1"/>
</dbReference>
<evidence type="ECO:0000259" key="6">
    <source>
        <dbReference type="PROSITE" id="PS50929"/>
    </source>
</evidence>
<dbReference type="SUPFAM" id="SSF90123">
    <property type="entry name" value="ABC transporter transmembrane region"/>
    <property type="match status" value="1"/>
</dbReference>
<dbReference type="InterPro" id="IPR011527">
    <property type="entry name" value="ABC1_TM_dom"/>
</dbReference>
<dbReference type="PANTHER" id="PTHR43394">
    <property type="entry name" value="ATP-DEPENDENT PERMEASE MDL1, MITOCHONDRIAL"/>
    <property type="match status" value="1"/>
</dbReference>
<keyword evidence="8" id="KW-1185">Reference proteome</keyword>
<dbReference type="InterPro" id="IPR027417">
    <property type="entry name" value="P-loop_NTPase"/>
</dbReference>